<dbReference type="SUPFAM" id="SSF103473">
    <property type="entry name" value="MFS general substrate transporter"/>
    <property type="match status" value="1"/>
</dbReference>
<feature type="transmembrane region" description="Helical" evidence="9">
    <location>
        <begin position="87"/>
        <end position="104"/>
    </location>
</feature>
<feature type="transmembrane region" description="Helical" evidence="9">
    <location>
        <begin position="45"/>
        <end position="75"/>
    </location>
</feature>
<dbReference type="PROSITE" id="PS50850">
    <property type="entry name" value="MFS"/>
    <property type="match status" value="1"/>
</dbReference>
<dbReference type="AlphaFoldDB" id="A0A0C9S5Z2"/>
<evidence type="ECO:0000256" key="7">
    <source>
        <dbReference type="RuleBase" id="RU003346"/>
    </source>
</evidence>
<dbReference type="Gene3D" id="1.20.1250.20">
    <property type="entry name" value="MFS general substrate transporter like domains"/>
    <property type="match status" value="1"/>
</dbReference>
<dbReference type="InterPro" id="IPR020846">
    <property type="entry name" value="MFS_dom"/>
</dbReference>
<feature type="domain" description="Major facilitator superfamily (MFS) profile" evidence="10">
    <location>
        <begin position="49"/>
        <end position="500"/>
    </location>
</feature>
<comment type="subcellular location">
    <subcellularLocation>
        <location evidence="1">Membrane</location>
        <topology evidence="1">Multi-pass membrane protein</topology>
    </subcellularLocation>
</comment>
<dbReference type="PANTHER" id="PTHR48020:SF49">
    <property type="entry name" value="SUGAR TRANSPORTER"/>
    <property type="match status" value="1"/>
</dbReference>
<evidence type="ECO:0000256" key="8">
    <source>
        <dbReference type="SAM" id="MobiDB-lite"/>
    </source>
</evidence>
<comment type="similarity">
    <text evidence="2 7">Belongs to the major facilitator superfamily. Sugar transporter (TC 2.A.1.1) family.</text>
</comment>
<keyword evidence="6 9" id="KW-0472">Membrane</keyword>
<dbReference type="PROSITE" id="PS00217">
    <property type="entry name" value="SUGAR_TRANSPORT_2"/>
    <property type="match status" value="1"/>
</dbReference>
<dbReference type="InterPro" id="IPR050814">
    <property type="entry name" value="Myo-inositol_Transporter"/>
</dbReference>
<protein>
    <submittedName>
        <fullName evidence="11">TSA: Wollemia nobilis Ref_Wollemi_Transcript_16013_1921 transcribed RNA sequence</fullName>
    </submittedName>
</protein>
<dbReference type="GO" id="GO:0022857">
    <property type="term" value="F:transmembrane transporter activity"/>
    <property type="evidence" value="ECO:0007669"/>
    <property type="project" value="InterPro"/>
</dbReference>
<keyword evidence="4 9" id="KW-0812">Transmembrane</keyword>
<dbReference type="PANTHER" id="PTHR48020">
    <property type="entry name" value="PROTON MYO-INOSITOL COTRANSPORTER"/>
    <property type="match status" value="1"/>
</dbReference>
<dbReference type="InterPro" id="IPR005829">
    <property type="entry name" value="Sugar_transporter_CS"/>
</dbReference>
<feature type="transmembrane region" description="Helical" evidence="9">
    <location>
        <begin position="144"/>
        <end position="161"/>
    </location>
</feature>
<evidence type="ECO:0000313" key="11">
    <source>
        <dbReference type="EMBL" id="JAG86323.1"/>
    </source>
</evidence>
<dbReference type="InterPro" id="IPR005828">
    <property type="entry name" value="MFS_sugar_transport-like"/>
</dbReference>
<feature type="transmembrane region" description="Helical" evidence="9">
    <location>
        <begin position="173"/>
        <end position="191"/>
    </location>
</feature>
<feature type="transmembrane region" description="Helical" evidence="9">
    <location>
        <begin position="116"/>
        <end position="138"/>
    </location>
</feature>
<evidence type="ECO:0000256" key="1">
    <source>
        <dbReference type="ARBA" id="ARBA00004141"/>
    </source>
</evidence>
<keyword evidence="5 9" id="KW-1133">Transmembrane helix</keyword>
<evidence type="ECO:0000256" key="3">
    <source>
        <dbReference type="ARBA" id="ARBA00022448"/>
    </source>
</evidence>
<dbReference type="PRINTS" id="PR00171">
    <property type="entry name" value="SUGRTRNSPORT"/>
</dbReference>
<proteinExistence type="inferred from homology"/>
<feature type="transmembrane region" description="Helical" evidence="9">
    <location>
        <begin position="372"/>
        <end position="396"/>
    </location>
</feature>
<evidence type="ECO:0000256" key="5">
    <source>
        <dbReference type="ARBA" id="ARBA00022989"/>
    </source>
</evidence>
<dbReference type="FunFam" id="1.20.1250.20:FF:000025">
    <property type="entry name" value="probable polyol transporter 4"/>
    <property type="match status" value="1"/>
</dbReference>
<dbReference type="Pfam" id="PF00083">
    <property type="entry name" value="Sugar_tr"/>
    <property type="match status" value="1"/>
</dbReference>
<dbReference type="EMBL" id="GCHU01015923">
    <property type="protein sequence ID" value="JAG86323.1"/>
    <property type="molecule type" value="Transcribed_RNA"/>
</dbReference>
<dbReference type="GO" id="GO:0016020">
    <property type="term" value="C:membrane"/>
    <property type="evidence" value="ECO:0007669"/>
    <property type="project" value="UniProtKB-SubCell"/>
</dbReference>
<reference evidence="11" key="1">
    <citation type="submission" date="2015-02" db="EMBL/GenBank/DDBJ databases">
        <title>A transcriptome of Wollemia nobilis - a relic of Gondwana.</title>
        <authorList>
            <person name="Chia J.Y."/>
            <person name="Leong Y.S."/>
            <person name="Abdul Karim S."/>
            <person name="Wan Azmi N."/>
            <person name="Hercus R."/>
            <person name="Croft L."/>
        </authorList>
    </citation>
    <scope>NUCLEOTIDE SEQUENCE</scope>
    <source>
        <strain evidence="11">MaeBrown</strain>
        <tissue evidence="11">Leaf</tissue>
    </source>
</reference>
<dbReference type="PROSITE" id="PS00216">
    <property type="entry name" value="SUGAR_TRANSPORT_1"/>
    <property type="match status" value="2"/>
</dbReference>
<sequence>MAEQNINSHSVADLPEQKPKMDPIVANGEVGLKISKKAKSRRQKFVIMCAVLASTNSVLLGYDIGVMSGAVLFIRKDLHVNDLQVEILLGSLNLICLLGAGLAGRTSDALGRRWTMALAALIFLVGAIVMALAPSFAWLMVGRLVAGMGVGYALVIAPVYTAEVAPASSRGTLTCFPEIFINTGILLGYVANYSFQNLPAHYSWRVMVGLGGVPPLFIGLFVLLMPESPRWLVMKNRNDDAMEVLRRTSDSEAEAEERLALIMEGIQYAQTNMKKAGSAASDPLKSEGEGSWGDLLYRPTPAIRGMMIVALGVQFFQQASGVDATVYYSPVTFKTAGIKSQNGLLGATMAMGFVKTIFIVVAAFYIDKVGRRPLLLTSTVGSTASLASLALCLIAVKRTTGTGHTAAAFLAIVSACSNMAFFSIGLGPVNWVLGAEIFPLRLRAKAASLGVGVNRVVSGVVTVTFLSLSHAISVPGAFFLYASLSGMAVLFVFFFVPETKGKTLEEVVAFFHKRSSKKTPSPNELELGNGHGGPERKNGIEAAPLETSKT</sequence>
<feature type="transmembrane region" description="Helical" evidence="9">
    <location>
        <begin position="203"/>
        <end position="225"/>
    </location>
</feature>
<evidence type="ECO:0000256" key="6">
    <source>
        <dbReference type="ARBA" id="ARBA00023136"/>
    </source>
</evidence>
<feature type="transmembrane region" description="Helical" evidence="9">
    <location>
        <begin position="408"/>
        <end position="426"/>
    </location>
</feature>
<organism evidence="11">
    <name type="scientific">Wollemia nobilis</name>
    <dbReference type="NCBI Taxonomy" id="56998"/>
    <lineage>
        <taxon>Eukaryota</taxon>
        <taxon>Viridiplantae</taxon>
        <taxon>Streptophyta</taxon>
        <taxon>Embryophyta</taxon>
        <taxon>Tracheophyta</taxon>
        <taxon>Spermatophyta</taxon>
        <taxon>Pinopsida</taxon>
        <taxon>Pinidae</taxon>
        <taxon>Conifers II</taxon>
        <taxon>Araucariales</taxon>
        <taxon>Araucariaceae</taxon>
        <taxon>Wollemia</taxon>
    </lineage>
</organism>
<accession>A0A0C9S5Z2</accession>
<feature type="transmembrane region" description="Helical" evidence="9">
    <location>
        <begin position="478"/>
        <end position="496"/>
    </location>
</feature>
<dbReference type="InterPro" id="IPR036259">
    <property type="entry name" value="MFS_trans_sf"/>
</dbReference>
<dbReference type="InterPro" id="IPR003663">
    <property type="entry name" value="Sugar/inositol_transpt"/>
</dbReference>
<evidence type="ECO:0000256" key="4">
    <source>
        <dbReference type="ARBA" id="ARBA00022692"/>
    </source>
</evidence>
<evidence type="ECO:0000256" key="9">
    <source>
        <dbReference type="SAM" id="Phobius"/>
    </source>
</evidence>
<evidence type="ECO:0000259" key="10">
    <source>
        <dbReference type="PROSITE" id="PS50850"/>
    </source>
</evidence>
<keyword evidence="3 7" id="KW-0813">Transport</keyword>
<feature type="region of interest" description="Disordered" evidence="8">
    <location>
        <begin position="515"/>
        <end position="550"/>
    </location>
</feature>
<evidence type="ECO:0000256" key="2">
    <source>
        <dbReference type="ARBA" id="ARBA00010992"/>
    </source>
</evidence>
<feature type="transmembrane region" description="Helical" evidence="9">
    <location>
        <begin position="344"/>
        <end position="366"/>
    </location>
</feature>
<name>A0A0C9S5Z2_9CONI</name>
<dbReference type="NCBIfam" id="TIGR00879">
    <property type="entry name" value="SP"/>
    <property type="match status" value="1"/>
</dbReference>